<evidence type="ECO:0000313" key="10">
    <source>
        <dbReference type="Proteomes" id="UP000266441"/>
    </source>
</evidence>
<organism evidence="9 10">
    <name type="scientific">Mariniphaga sediminis</name>
    <dbReference type="NCBI Taxonomy" id="1628158"/>
    <lineage>
        <taxon>Bacteria</taxon>
        <taxon>Pseudomonadati</taxon>
        <taxon>Bacteroidota</taxon>
        <taxon>Bacteroidia</taxon>
        <taxon>Marinilabiliales</taxon>
        <taxon>Prolixibacteraceae</taxon>
        <taxon>Mariniphaga</taxon>
    </lineage>
</organism>
<feature type="transmembrane region" description="Helical" evidence="7">
    <location>
        <begin position="292"/>
        <end position="309"/>
    </location>
</feature>
<feature type="transmembrane region" description="Helical" evidence="7">
    <location>
        <begin position="151"/>
        <end position="171"/>
    </location>
</feature>
<dbReference type="Proteomes" id="UP000266441">
    <property type="component" value="Unassembled WGS sequence"/>
</dbReference>
<feature type="transmembrane region" description="Helical" evidence="7">
    <location>
        <begin position="226"/>
        <end position="243"/>
    </location>
</feature>
<proteinExistence type="inferred from homology"/>
<reference evidence="9 10" key="1">
    <citation type="journal article" date="2015" name="Int. J. Syst. Evol. Microbiol.">
        <title>Mariniphaga sediminis sp. nov., isolated from coastal sediment.</title>
        <authorList>
            <person name="Wang F.Q."/>
            <person name="Shen Q.Y."/>
            <person name="Chen G.J."/>
            <person name="Du Z.J."/>
        </authorList>
    </citation>
    <scope>NUCLEOTIDE SEQUENCE [LARGE SCALE GENOMIC DNA]</scope>
    <source>
        <strain evidence="9 10">SY21</strain>
    </source>
</reference>
<comment type="subcellular location">
    <subcellularLocation>
        <location evidence="1">Endomembrane system</location>
        <topology evidence="1">Multi-pass membrane protein</topology>
    </subcellularLocation>
</comment>
<feature type="transmembrane region" description="Helical" evidence="7">
    <location>
        <begin position="183"/>
        <end position="205"/>
    </location>
</feature>
<keyword evidence="10" id="KW-1185">Reference proteome</keyword>
<feature type="transmembrane region" description="Helical" evidence="7">
    <location>
        <begin position="26"/>
        <end position="52"/>
    </location>
</feature>
<dbReference type="EMBL" id="QWET01000008">
    <property type="protein sequence ID" value="RIH64936.1"/>
    <property type="molecule type" value="Genomic_DNA"/>
</dbReference>
<dbReference type="InterPro" id="IPR036259">
    <property type="entry name" value="MFS_trans_sf"/>
</dbReference>
<dbReference type="PANTHER" id="PTHR23514:SF3">
    <property type="entry name" value="BYPASS OF STOP CODON PROTEIN 6"/>
    <property type="match status" value="1"/>
</dbReference>
<evidence type="ECO:0000256" key="5">
    <source>
        <dbReference type="ARBA" id="ARBA00022989"/>
    </source>
</evidence>
<dbReference type="GO" id="GO:0022857">
    <property type="term" value="F:transmembrane transporter activity"/>
    <property type="evidence" value="ECO:0007669"/>
    <property type="project" value="InterPro"/>
</dbReference>
<dbReference type="PROSITE" id="PS50850">
    <property type="entry name" value="MFS"/>
    <property type="match status" value="1"/>
</dbReference>
<evidence type="ECO:0000259" key="8">
    <source>
        <dbReference type="PROSITE" id="PS50850"/>
    </source>
</evidence>
<feature type="transmembrane region" description="Helical" evidence="7">
    <location>
        <begin position="64"/>
        <end position="84"/>
    </location>
</feature>
<name>A0A399D0F0_9BACT</name>
<dbReference type="OrthoDB" id="1415952at2"/>
<protein>
    <submittedName>
        <fullName evidence="9">MFS transporter</fullName>
    </submittedName>
</protein>
<feature type="transmembrane region" description="Helical" evidence="7">
    <location>
        <begin position="350"/>
        <end position="368"/>
    </location>
</feature>
<evidence type="ECO:0000256" key="7">
    <source>
        <dbReference type="SAM" id="Phobius"/>
    </source>
</evidence>
<evidence type="ECO:0000256" key="1">
    <source>
        <dbReference type="ARBA" id="ARBA00004127"/>
    </source>
</evidence>
<keyword evidence="4 7" id="KW-0812">Transmembrane</keyword>
<dbReference type="InterPro" id="IPR011701">
    <property type="entry name" value="MFS"/>
</dbReference>
<feature type="transmembrane region" description="Helical" evidence="7">
    <location>
        <begin position="91"/>
        <end position="114"/>
    </location>
</feature>
<feature type="transmembrane region" description="Helical" evidence="7">
    <location>
        <begin position="315"/>
        <end position="338"/>
    </location>
</feature>
<dbReference type="AlphaFoldDB" id="A0A399D0F0"/>
<feature type="domain" description="Major facilitator superfamily (MFS) profile" evidence="8">
    <location>
        <begin position="26"/>
        <end position="403"/>
    </location>
</feature>
<keyword evidence="6 7" id="KW-0472">Membrane</keyword>
<evidence type="ECO:0000256" key="4">
    <source>
        <dbReference type="ARBA" id="ARBA00022692"/>
    </source>
</evidence>
<feature type="transmembrane region" description="Helical" evidence="7">
    <location>
        <begin position="120"/>
        <end position="139"/>
    </location>
</feature>
<evidence type="ECO:0000313" key="9">
    <source>
        <dbReference type="EMBL" id="RIH64936.1"/>
    </source>
</evidence>
<dbReference type="Gene3D" id="1.20.1250.20">
    <property type="entry name" value="MFS general substrate transporter like domains"/>
    <property type="match status" value="1"/>
</dbReference>
<gene>
    <name evidence="9" type="ORF">D1164_12930</name>
</gene>
<evidence type="ECO:0000256" key="6">
    <source>
        <dbReference type="ARBA" id="ARBA00023136"/>
    </source>
</evidence>
<dbReference type="PANTHER" id="PTHR23514">
    <property type="entry name" value="BYPASS OF STOP CODON PROTEIN 6"/>
    <property type="match status" value="1"/>
</dbReference>
<dbReference type="Pfam" id="PF07690">
    <property type="entry name" value="MFS_1"/>
    <property type="match status" value="2"/>
</dbReference>
<dbReference type="InterPro" id="IPR020846">
    <property type="entry name" value="MFS_dom"/>
</dbReference>
<dbReference type="InterPro" id="IPR051788">
    <property type="entry name" value="MFS_Transporter"/>
</dbReference>
<dbReference type="GO" id="GO:0016020">
    <property type="term" value="C:membrane"/>
    <property type="evidence" value="ECO:0007669"/>
    <property type="project" value="TreeGrafter"/>
</dbReference>
<feature type="transmembrane region" description="Helical" evidence="7">
    <location>
        <begin position="380"/>
        <end position="399"/>
    </location>
</feature>
<comment type="caution">
    <text evidence="9">The sequence shown here is derived from an EMBL/GenBank/DDBJ whole genome shotgun (WGS) entry which is preliminary data.</text>
</comment>
<sequence length="408" mass="44210">MPDCLGLVFYLLIRIIMDKGYSYNKVFAAACLGMLLFGCALISVGSFMPAIIQKFHFDSLQAGTLASVLPAGILFGSLVFGPFVDRYSYKYLLIICSIVFILGMEGIAFAQSLFILQVSFFLIGFGGGTLNGATNAMVADISDASSKNSSANLSLLGVFFGIGALGIPILLSVLTSTYSFEQIIKIAGVVVVFPLVYFILVKYPSVKEPQAVSLKQALKMLRDKKLLVLAIFLFFQSAIEGIVNNWTTTYLLKSGEIDTELTLKALSVFVVSLTVARIFLAAVLRRISAYKVLLFSIILLLAGVLVFSIQSTFSVYLTGLVLIGFGVAAGFPVVLAYVSHLYSNQRGTAFSIAIVIGLLGNIGVNYLTGIVAHHIGINRFPIILLICSMLLLIITITQIKQFHKKVRI</sequence>
<feature type="transmembrane region" description="Helical" evidence="7">
    <location>
        <begin position="263"/>
        <end position="280"/>
    </location>
</feature>
<keyword evidence="5 7" id="KW-1133">Transmembrane helix</keyword>
<accession>A0A399D0F0</accession>
<dbReference type="SUPFAM" id="SSF103473">
    <property type="entry name" value="MFS general substrate transporter"/>
    <property type="match status" value="1"/>
</dbReference>
<evidence type="ECO:0000256" key="2">
    <source>
        <dbReference type="ARBA" id="ARBA00008335"/>
    </source>
</evidence>
<comment type="similarity">
    <text evidence="2">Belongs to the major facilitator superfamily.</text>
</comment>
<dbReference type="GO" id="GO:0012505">
    <property type="term" value="C:endomembrane system"/>
    <property type="evidence" value="ECO:0007669"/>
    <property type="project" value="UniProtKB-SubCell"/>
</dbReference>
<keyword evidence="3" id="KW-0813">Transport</keyword>
<evidence type="ECO:0000256" key="3">
    <source>
        <dbReference type="ARBA" id="ARBA00022448"/>
    </source>
</evidence>